<evidence type="ECO:0000256" key="5">
    <source>
        <dbReference type="ARBA" id="ARBA00023136"/>
    </source>
</evidence>
<name>A0A8J4BMQ2_9CHLO</name>
<evidence type="ECO:0000256" key="3">
    <source>
        <dbReference type="ARBA" id="ARBA00022989"/>
    </source>
</evidence>
<evidence type="ECO:0000313" key="8">
    <source>
        <dbReference type="EMBL" id="GIL63762.1"/>
    </source>
</evidence>
<dbReference type="EMBL" id="BNCO01000060">
    <property type="protein sequence ID" value="GIL63762.1"/>
    <property type="molecule type" value="Genomic_DNA"/>
</dbReference>
<keyword evidence="2 7" id="KW-0812">Transmembrane</keyword>
<evidence type="ECO:0000256" key="7">
    <source>
        <dbReference type="SAM" id="Phobius"/>
    </source>
</evidence>
<evidence type="ECO:0000256" key="2">
    <source>
        <dbReference type="ARBA" id="ARBA00022692"/>
    </source>
</evidence>
<evidence type="ECO:0000313" key="9">
    <source>
        <dbReference type="Proteomes" id="UP000747399"/>
    </source>
</evidence>
<proteinExistence type="predicted"/>
<evidence type="ECO:0000256" key="6">
    <source>
        <dbReference type="SAM" id="MobiDB-lite"/>
    </source>
</evidence>
<sequence length="866" mass="92296">MAIGFSEWYRLKNLNPGHFLRSAVWFTPNTLPVVGIDVVAAQDILFALRAADSQGQNVADVWLRALQLAQLAHDRLLRDLHDVDRNLSFWQSQVSAGGVWSHGAFMLFSRGPVSFAENVAGAVKDLATQRLAPLMTPLLRTLTSAPPDQQQSLQPQGALKAGAEGAQASSSSSSSSSWPSTEPAHGSASATDMMQQRVLLLRGLRLRLARALALLTRAAGLLRVGDLFAALQPGELPSAAATTTSAGSSKRVMNLPLVGFTAAAVEAGRLPTSSSSPRHREHEDPALRHTLPCVPPRVSGFRGFGQAVEDAVRSAVHGMRVAIEELLMDAGLNPDDQYDPRQHQKQQQQQEDQSGDERSLPLELLRLSDLLRLRLTAVQGLGLPLEPERRRPGAALTASFFTQKTRAPLAAAAAVELTSGSVAGPSMKDRPMGLYLTTGGGSAAAALGAARRAAALAGPLVPLPATARMPSRFQRHWLRYGAVAGLLLCSGIFLVRHSRLAGSDDLDSWIRTALSAVHSALRTHVAEPLAAVRDELFRTFRDRPAIVSPQDFSLSRESLLRMLTDFSADHQKYSATTTSSSSTSITSGSVSSPIESTNGATATSSKTASQQSSSPSQSQPQGSSISAVAVVAPLTSGAGAVAADGGHGAGGGGDSKTADEDVALAAGMAMLMRSYEAELRNPLRNLLLGDLARALLIQVQHLKVDGEAAMLRLDQILRANELSLSLIAALPALGISLALAVGLTRLLIPRAPDRKRAAVPSRLAMASLEVDLAQLASAEEQHQQTGIADAVAATAALEELRGLVVYRIYRVYSDVTSLYATADRTSRYSDWRQLYADLLRLAAPVTPQERLATHQRMMRTYSVFQR</sequence>
<keyword evidence="9" id="KW-1185">Reference proteome</keyword>
<gene>
    <name evidence="8" type="ORF">Vafri_17772</name>
</gene>
<keyword evidence="5 7" id="KW-0472">Membrane</keyword>
<dbReference type="PANTHER" id="PTHR28234">
    <property type="entry name" value="NUCLEAR CONTROL OF ATPASE PROTEIN 2"/>
    <property type="match status" value="1"/>
</dbReference>
<dbReference type="AlphaFoldDB" id="A0A8J4BMQ2"/>
<feature type="region of interest" description="Disordered" evidence="6">
    <location>
        <begin position="573"/>
        <end position="625"/>
    </location>
</feature>
<evidence type="ECO:0000256" key="1">
    <source>
        <dbReference type="ARBA" id="ARBA00004225"/>
    </source>
</evidence>
<feature type="region of interest" description="Disordered" evidence="6">
    <location>
        <begin position="331"/>
        <end position="359"/>
    </location>
</feature>
<dbReference type="Proteomes" id="UP000747399">
    <property type="component" value="Unassembled WGS sequence"/>
</dbReference>
<comment type="caution">
    <text evidence="8">The sequence shown here is derived from an EMBL/GenBank/DDBJ whole genome shotgun (WGS) entry which is preliminary data.</text>
</comment>
<feature type="region of interest" description="Disordered" evidence="6">
    <location>
        <begin position="145"/>
        <end position="190"/>
    </location>
</feature>
<protein>
    <recommendedName>
        <fullName evidence="10">Nuclear control of ATPase protein 2</fullName>
    </recommendedName>
</protein>
<comment type="subcellular location">
    <subcellularLocation>
        <location evidence="1">Mitochondrion membrane</location>
        <topology evidence="1">Multi-pass membrane protein</topology>
    </subcellularLocation>
</comment>
<evidence type="ECO:0000256" key="4">
    <source>
        <dbReference type="ARBA" id="ARBA00023128"/>
    </source>
</evidence>
<feature type="compositionally biased region" description="Low complexity" evidence="6">
    <location>
        <begin position="574"/>
        <end position="625"/>
    </location>
</feature>
<dbReference type="PANTHER" id="PTHR28234:SF1">
    <property type="entry name" value="NUCLEAR CONTROL OF ATPASE PROTEIN 2"/>
    <property type="match status" value="1"/>
</dbReference>
<organism evidence="8 9">
    <name type="scientific">Volvox africanus</name>
    <dbReference type="NCBI Taxonomy" id="51714"/>
    <lineage>
        <taxon>Eukaryota</taxon>
        <taxon>Viridiplantae</taxon>
        <taxon>Chlorophyta</taxon>
        <taxon>core chlorophytes</taxon>
        <taxon>Chlorophyceae</taxon>
        <taxon>CS clade</taxon>
        <taxon>Chlamydomonadales</taxon>
        <taxon>Volvocaceae</taxon>
        <taxon>Volvox</taxon>
    </lineage>
</organism>
<reference evidence="8" key="1">
    <citation type="journal article" date="2021" name="Proc. Natl. Acad. Sci. U.S.A.">
        <title>Three genomes in the algal genus Volvox reveal the fate of a haploid sex-determining region after a transition to homothallism.</title>
        <authorList>
            <person name="Yamamoto K."/>
            <person name="Hamaji T."/>
            <person name="Kawai-Toyooka H."/>
            <person name="Matsuzaki R."/>
            <person name="Takahashi F."/>
            <person name="Nishimura Y."/>
            <person name="Kawachi M."/>
            <person name="Noguchi H."/>
            <person name="Minakuchi Y."/>
            <person name="Umen J.G."/>
            <person name="Toyoda A."/>
            <person name="Nozaki H."/>
        </authorList>
    </citation>
    <scope>NUCLEOTIDE SEQUENCE</scope>
    <source>
        <strain evidence="8">NIES-3780</strain>
    </source>
</reference>
<accession>A0A8J4BMQ2</accession>
<evidence type="ECO:0008006" key="10">
    <source>
        <dbReference type="Google" id="ProtNLM"/>
    </source>
</evidence>
<dbReference type="Pfam" id="PF08637">
    <property type="entry name" value="NCA2"/>
    <property type="match status" value="2"/>
</dbReference>
<feature type="compositionally biased region" description="Polar residues" evidence="6">
    <location>
        <begin position="145"/>
        <end position="155"/>
    </location>
</feature>
<dbReference type="InterPro" id="IPR013946">
    <property type="entry name" value="NCA2-like"/>
</dbReference>
<keyword evidence="4" id="KW-0496">Mitochondrion</keyword>
<keyword evidence="3 7" id="KW-1133">Transmembrane helix</keyword>
<feature type="transmembrane region" description="Helical" evidence="7">
    <location>
        <begin position="722"/>
        <end position="748"/>
    </location>
</feature>
<dbReference type="GO" id="GO:0005741">
    <property type="term" value="C:mitochondrial outer membrane"/>
    <property type="evidence" value="ECO:0007669"/>
    <property type="project" value="TreeGrafter"/>
</dbReference>